<protein>
    <submittedName>
        <fullName evidence="2">Uncharacterized protein</fullName>
    </submittedName>
</protein>
<reference evidence="2" key="1">
    <citation type="journal article" date="2015" name="Nature">
        <title>Complex archaea that bridge the gap between prokaryotes and eukaryotes.</title>
        <authorList>
            <person name="Spang A."/>
            <person name="Saw J.H."/>
            <person name="Jorgensen S.L."/>
            <person name="Zaremba-Niedzwiedzka K."/>
            <person name="Martijn J."/>
            <person name="Lind A.E."/>
            <person name="van Eijk R."/>
            <person name="Schleper C."/>
            <person name="Guy L."/>
            <person name="Ettema T.J."/>
        </authorList>
    </citation>
    <scope>NUCLEOTIDE SEQUENCE</scope>
</reference>
<keyword evidence="1" id="KW-0175">Coiled coil</keyword>
<accession>A0A0F9LH91</accession>
<proteinExistence type="predicted"/>
<dbReference type="AlphaFoldDB" id="A0A0F9LH91"/>
<evidence type="ECO:0000256" key="1">
    <source>
        <dbReference type="SAM" id="Coils"/>
    </source>
</evidence>
<organism evidence="2">
    <name type="scientific">marine sediment metagenome</name>
    <dbReference type="NCBI Taxonomy" id="412755"/>
    <lineage>
        <taxon>unclassified sequences</taxon>
        <taxon>metagenomes</taxon>
        <taxon>ecological metagenomes</taxon>
    </lineage>
</organism>
<dbReference type="EMBL" id="LAZR01007245">
    <property type="protein sequence ID" value="KKM86511.1"/>
    <property type="molecule type" value="Genomic_DNA"/>
</dbReference>
<evidence type="ECO:0000313" key="2">
    <source>
        <dbReference type="EMBL" id="KKM86511.1"/>
    </source>
</evidence>
<comment type="caution">
    <text evidence="2">The sequence shown here is derived from an EMBL/GenBank/DDBJ whole genome shotgun (WGS) entry which is preliminary data.</text>
</comment>
<feature type="coiled-coil region" evidence="1">
    <location>
        <begin position="4"/>
        <end position="59"/>
    </location>
</feature>
<sequence>MSETASWEILANRANERAERLEAELTESVKHHAVATENNVNLGNENKRLEAQRDEAVRLLHLSKCVGQNPDSNADYYCWMHGGPAEEYCPRCTFLAGLSTITPEDLAAHQRERALNAGKTEEELREKYGLAQRCERVSVCPGVPQLSDCKHFKCDTHNCPWPSDTKRCPAAMTGNVTT</sequence>
<gene>
    <name evidence="2" type="ORF">LCGC14_1278340</name>
</gene>
<name>A0A0F9LH91_9ZZZZ</name>